<accession>A0A6J4JQ70</accession>
<evidence type="ECO:0000259" key="5">
    <source>
        <dbReference type="Pfam" id="PF00891"/>
    </source>
</evidence>
<protein>
    <submittedName>
        <fullName evidence="7">Uncharacterized protein</fullName>
    </submittedName>
</protein>
<organism evidence="7">
    <name type="scientific">uncultured Mycobacteriales bacterium</name>
    <dbReference type="NCBI Taxonomy" id="581187"/>
    <lineage>
        <taxon>Bacteria</taxon>
        <taxon>Bacillati</taxon>
        <taxon>Actinomycetota</taxon>
        <taxon>Actinomycetes</taxon>
        <taxon>Mycobacteriales</taxon>
        <taxon>environmental samples</taxon>
    </lineage>
</organism>
<dbReference type="Gene3D" id="1.10.10.10">
    <property type="entry name" value="Winged helix-like DNA-binding domain superfamily/Winged helix DNA-binding domain"/>
    <property type="match status" value="1"/>
</dbReference>
<gene>
    <name evidence="7" type="ORF">AVDCRST_MAG41-3884</name>
</gene>
<dbReference type="AlphaFoldDB" id="A0A6J4JQ70"/>
<reference evidence="7" key="1">
    <citation type="submission" date="2020-02" db="EMBL/GenBank/DDBJ databases">
        <authorList>
            <person name="Meier V. D."/>
        </authorList>
    </citation>
    <scope>NUCLEOTIDE SEQUENCE</scope>
    <source>
        <strain evidence="7">AVDCRST_MAG41</strain>
    </source>
</reference>
<feature type="active site" description="Proton acceptor" evidence="4">
    <location>
        <position position="248"/>
    </location>
</feature>
<evidence type="ECO:0000256" key="3">
    <source>
        <dbReference type="ARBA" id="ARBA00022691"/>
    </source>
</evidence>
<keyword evidence="1" id="KW-0489">Methyltransferase</keyword>
<dbReference type="GO" id="GO:0008171">
    <property type="term" value="F:O-methyltransferase activity"/>
    <property type="evidence" value="ECO:0007669"/>
    <property type="project" value="InterPro"/>
</dbReference>
<dbReference type="PANTHER" id="PTHR43712:SF2">
    <property type="entry name" value="O-METHYLTRANSFERASE CICE"/>
    <property type="match status" value="1"/>
</dbReference>
<evidence type="ECO:0000256" key="1">
    <source>
        <dbReference type="ARBA" id="ARBA00022603"/>
    </source>
</evidence>
<dbReference type="EMBL" id="CADCTP010000359">
    <property type="protein sequence ID" value="CAA9284665.1"/>
    <property type="molecule type" value="Genomic_DNA"/>
</dbReference>
<evidence type="ECO:0000259" key="6">
    <source>
        <dbReference type="Pfam" id="PF08100"/>
    </source>
</evidence>
<dbReference type="SUPFAM" id="SSF53335">
    <property type="entry name" value="S-adenosyl-L-methionine-dependent methyltransferases"/>
    <property type="match status" value="1"/>
</dbReference>
<sequence length="347" mass="37046">MPDADGEELKAVLESYARSRLLMEAVRLGVVERLSTDRAVPVRPLAAELGLDPEMLRRFLRALATLGVVELRPDLLTGDAAALTGAGGLLRRDHPRSLAPVADFCAEHGWPAWSTLGTALADGDRLSADSPDNPFAVFADDRVALDRFEAQMVRAAERYAGAIAAALDLPPGTSVLDVGGGSGPVAAALLAREPKLEVTVLDRPYAEPGLRRYLGARCPDGGWDFVAGDFFQAVPAGHDLHLLSRVLHDWGDRDADRILARCAAAARPGSRLAVFEKTLPAGGAADPGALADFALSDLNTWLMCGGRERSREELAALVGRHGYRVLDQLTIDPRHVLLVAEHPGRDA</sequence>
<proteinExistence type="predicted"/>
<feature type="domain" description="O-methyltransferase C-terminal" evidence="5">
    <location>
        <begin position="135"/>
        <end position="324"/>
    </location>
</feature>
<dbReference type="InterPro" id="IPR016461">
    <property type="entry name" value="COMT-like"/>
</dbReference>
<dbReference type="InterPro" id="IPR036390">
    <property type="entry name" value="WH_DNA-bd_sf"/>
</dbReference>
<dbReference type="PROSITE" id="PS51683">
    <property type="entry name" value="SAM_OMT_II"/>
    <property type="match status" value="1"/>
</dbReference>
<keyword evidence="2" id="KW-0808">Transferase</keyword>
<dbReference type="Gene3D" id="3.40.50.150">
    <property type="entry name" value="Vaccinia Virus protein VP39"/>
    <property type="match status" value="1"/>
</dbReference>
<keyword evidence="3" id="KW-0949">S-adenosyl-L-methionine</keyword>
<dbReference type="CDD" id="cd02440">
    <property type="entry name" value="AdoMet_MTases"/>
    <property type="match status" value="1"/>
</dbReference>
<dbReference type="GO" id="GO:0032259">
    <property type="term" value="P:methylation"/>
    <property type="evidence" value="ECO:0007669"/>
    <property type="project" value="UniProtKB-KW"/>
</dbReference>
<dbReference type="Pfam" id="PF00891">
    <property type="entry name" value="Methyltransf_2"/>
    <property type="match status" value="1"/>
</dbReference>
<evidence type="ECO:0000256" key="2">
    <source>
        <dbReference type="ARBA" id="ARBA00022679"/>
    </source>
</evidence>
<dbReference type="Gene3D" id="1.10.287.1350">
    <property type="match status" value="1"/>
</dbReference>
<name>A0A6J4JQ70_9ACTN</name>
<feature type="domain" description="O-methyltransferase dimerisation" evidence="6">
    <location>
        <begin position="13"/>
        <end position="70"/>
    </location>
</feature>
<dbReference type="Pfam" id="PF08100">
    <property type="entry name" value="Dimerisation"/>
    <property type="match status" value="1"/>
</dbReference>
<dbReference type="PIRSF" id="PIRSF005739">
    <property type="entry name" value="O-mtase"/>
    <property type="match status" value="1"/>
</dbReference>
<dbReference type="SUPFAM" id="SSF46785">
    <property type="entry name" value="Winged helix' DNA-binding domain"/>
    <property type="match status" value="1"/>
</dbReference>
<dbReference type="InterPro" id="IPR001077">
    <property type="entry name" value="COMT_C"/>
</dbReference>
<dbReference type="GO" id="GO:0046983">
    <property type="term" value="F:protein dimerization activity"/>
    <property type="evidence" value="ECO:0007669"/>
    <property type="project" value="InterPro"/>
</dbReference>
<dbReference type="InterPro" id="IPR012967">
    <property type="entry name" value="COMT_dimerisation"/>
</dbReference>
<evidence type="ECO:0000313" key="7">
    <source>
        <dbReference type="EMBL" id="CAA9284665.1"/>
    </source>
</evidence>
<evidence type="ECO:0000256" key="4">
    <source>
        <dbReference type="PIRSR" id="PIRSR005739-1"/>
    </source>
</evidence>
<dbReference type="PANTHER" id="PTHR43712">
    <property type="entry name" value="PUTATIVE (AFU_ORTHOLOGUE AFUA_4G14580)-RELATED"/>
    <property type="match status" value="1"/>
</dbReference>
<dbReference type="InterPro" id="IPR029063">
    <property type="entry name" value="SAM-dependent_MTases_sf"/>
</dbReference>
<dbReference type="InterPro" id="IPR036388">
    <property type="entry name" value="WH-like_DNA-bd_sf"/>
</dbReference>